<reference evidence="7" key="2">
    <citation type="submission" date="2021-02" db="EMBL/GenBank/DDBJ databases">
        <title>Aspergillus luchuensis mut. kawachii IFO 4304 genome sequence.</title>
        <authorList>
            <person name="Mori K."/>
            <person name="Kadooka C."/>
            <person name="Goto M."/>
            <person name="Futagami T."/>
        </authorList>
    </citation>
    <scope>NUCLEOTIDE SEQUENCE</scope>
    <source>
        <strain evidence="7">IFO 4308</strain>
    </source>
</reference>
<organism evidence="7 8">
    <name type="scientific">Aspergillus kawachii</name>
    <name type="common">White koji mold</name>
    <name type="synonym">Aspergillus awamori var. kawachi</name>
    <dbReference type="NCBI Taxonomy" id="1069201"/>
    <lineage>
        <taxon>Eukaryota</taxon>
        <taxon>Fungi</taxon>
        <taxon>Dikarya</taxon>
        <taxon>Ascomycota</taxon>
        <taxon>Pezizomycotina</taxon>
        <taxon>Eurotiomycetes</taxon>
        <taxon>Eurotiomycetidae</taxon>
        <taxon>Eurotiales</taxon>
        <taxon>Aspergillaceae</taxon>
        <taxon>Aspergillus</taxon>
        <taxon>Aspergillus subgen. Circumdati</taxon>
    </lineage>
</organism>
<keyword evidence="3" id="KW-0479">Metal-binding</keyword>
<dbReference type="InterPro" id="IPR045121">
    <property type="entry name" value="CoAse"/>
</dbReference>
<keyword evidence="4" id="KW-0378">Hydrolase</keyword>
<dbReference type="Pfam" id="PF00293">
    <property type="entry name" value="NUDIX"/>
    <property type="match status" value="1"/>
</dbReference>
<reference evidence="7" key="1">
    <citation type="submission" date="2021-01" db="EMBL/GenBank/DDBJ databases">
        <authorList>
            <consortium name="Aspergillus luchuensis mut. kawachii IFO 4304 genome sequencing consortium"/>
            <person name="Kazuki M."/>
            <person name="Futagami T."/>
        </authorList>
    </citation>
    <scope>NUCLEOTIDE SEQUENCE</scope>
    <source>
        <strain evidence="7">IFO 4308</strain>
    </source>
</reference>
<comment type="cofactor">
    <cofactor evidence="2">
        <name>Mg(2+)</name>
        <dbReference type="ChEBI" id="CHEBI:18420"/>
    </cofactor>
</comment>
<dbReference type="GO" id="GO:0010945">
    <property type="term" value="F:coenzyme A diphosphatase activity"/>
    <property type="evidence" value="ECO:0007669"/>
    <property type="project" value="InterPro"/>
</dbReference>
<dbReference type="SUPFAM" id="SSF55811">
    <property type="entry name" value="Nudix"/>
    <property type="match status" value="1"/>
</dbReference>
<dbReference type="Proteomes" id="UP000661280">
    <property type="component" value="Chromosome 1"/>
</dbReference>
<sequence length="356" mass="40762">MRIPLLLHHHHHRILHRQLYSSSRIILPRTFSTQSHSYTSPNVADPTTMPPLNPTSQKAIARLRNYTPPPTTYTSVPLSRRAAVLVLLYADQKGDLRVVLTMRAATLSSYAGQAALPGGRADSLSETPIQTARREAKEEIGLPEHDEQLPRPFTVEHLCEFPANLARTELVVRPCVALLHSFDELTGENADPEVSLIPRLDAREVAAVFTAPFRNFLRCRDMEDWGDGDPMEWYKGAWTEWHQENWKMHQFFVPVRPKEVVKPKTRTEEQKEAVSQLEEQEKASQVIRYRVFGMTARMLVDVARVAYAEEPEFEHNSHFGDEAIIEKLRKMGRLSPIRRTGDQLTRRDMEMAAKLS</sequence>
<dbReference type="GO" id="GO:0046872">
    <property type="term" value="F:metal ion binding"/>
    <property type="evidence" value="ECO:0007669"/>
    <property type="project" value="UniProtKB-KW"/>
</dbReference>
<accession>A0A7R7W031</accession>
<dbReference type="KEGG" id="aluc:AKAW2_10990A"/>
<evidence type="ECO:0000256" key="6">
    <source>
        <dbReference type="ARBA" id="ARBA00023211"/>
    </source>
</evidence>
<name>A0A7R7W031_ASPKA</name>
<keyword evidence="8" id="KW-1185">Reference proteome</keyword>
<dbReference type="GeneID" id="64955269"/>
<keyword evidence="5" id="KW-0460">Magnesium</keyword>
<dbReference type="CDD" id="cd03426">
    <property type="entry name" value="NUDIX_CoAse_Nudt7"/>
    <property type="match status" value="1"/>
</dbReference>
<dbReference type="RefSeq" id="XP_041537710.1">
    <property type="nucleotide sequence ID" value="XM_041693323.1"/>
</dbReference>
<comment type="cofactor">
    <cofactor evidence="1">
        <name>Mn(2+)</name>
        <dbReference type="ChEBI" id="CHEBI:29035"/>
    </cofactor>
</comment>
<evidence type="ECO:0000256" key="5">
    <source>
        <dbReference type="ARBA" id="ARBA00022842"/>
    </source>
</evidence>
<dbReference type="Gene3D" id="3.90.79.10">
    <property type="entry name" value="Nucleoside Triphosphate Pyrophosphohydrolase"/>
    <property type="match status" value="1"/>
</dbReference>
<dbReference type="PROSITE" id="PS51462">
    <property type="entry name" value="NUDIX"/>
    <property type="match status" value="1"/>
</dbReference>
<protein>
    <submittedName>
        <fullName evidence="7">Uncharacterized protein</fullName>
    </submittedName>
</protein>
<evidence type="ECO:0000256" key="3">
    <source>
        <dbReference type="ARBA" id="ARBA00022723"/>
    </source>
</evidence>
<dbReference type="InterPro" id="IPR000086">
    <property type="entry name" value="NUDIX_hydrolase_dom"/>
</dbReference>
<evidence type="ECO:0000313" key="8">
    <source>
        <dbReference type="Proteomes" id="UP000661280"/>
    </source>
</evidence>
<keyword evidence="6" id="KW-0464">Manganese</keyword>
<dbReference type="InterPro" id="IPR015797">
    <property type="entry name" value="NUDIX_hydrolase-like_dom_sf"/>
</dbReference>
<dbReference type="PANTHER" id="PTHR12992:SF24">
    <property type="entry name" value="PEROXISOMAL COENZYME A DIPHOSPHATASE NUDT7"/>
    <property type="match status" value="1"/>
</dbReference>
<gene>
    <name evidence="7" type="ORF">AKAW2_10990A</name>
</gene>
<evidence type="ECO:0000256" key="4">
    <source>
        <dbReference type="ARBA" id="ARBA00022801"/>
    </source>
</evidence>
<dbReference type="GO" id="GO:0015938">
    <property type="term" value="P:coenzyme A catabolic process"/>
    <property type="evidence" value="ECO:0007669"/>
    <property type="project" value="TreeGrafter"/>
</dbReference>
<dbReference type="EMBL" id="AP024425">
    <property type="protein sequence ID" value="BCR93944.1"/>
    <property type="molecule type" value="Genomic_DNA"/>
</dbReference>
<evidence type="ECO:0000256" key="1">
    <source>
        <dbReference type="ARBA" id="ARBA00001936"/>
    </source>
</evidence>
<dbReference type="AlphaFoldDB" id="A0A7R7W031"/>
<proteinExistence type="predicted"/>
<evidence type="ECO:0000313" key="7">
    <source>
        <dbReference type="EMBL" id="BCR93944.1"/>
    </source>
</evidence>
<dbReference type="OrthoDB" id="206213at2759"/>
<dbReference type="PANTHER" id="PTHR12992">
    <property type="entry name" value="NUDIX HYDROLASE"/>
    <property type="match status" value="1"/>
</dbReference>
<evidence type="ECO:0000256" key="2">
    <source>
        <dbReference type="ARBA" id="ARBA00001946"/>
    </source>
</evidence>